<dbReference type="PANTHER" id="PTHR38600">
    <property type="entry name" value="TRANSCRIPTIONAL REGULATORY PROTEIN"/>
    <property type="match status" value="1"/>
</dbReference>
<dbReference type="InterPro" id="IPR001845">
    <property type="entry name" value="HTH_ArsR_DNA-bd_dom"/>
</dbReference>
<dbReference type="PANTHER" id="PTHR38600:SF1">
    <property type="entry name" value="TRANSCRIPTIONAL REGULATORY PROTEIN"/>
    <property type="match status" value="1"/>
</dbReference>
<dbReference type="InterPro" id="IPR011991">
    <property type="entry name" value="ArsR-like_HTH"/>
</dbReference>
<dbReference type="OrthoDB" id="9799175at2"/>
<accession>A0A1W2GI19</accession>
<dbReference type="CDD" id="cd00090">
    <property type="entry name" value="HTH_ARSR"/>
    <property type="match status" value="1"/>
</dbReference>
<dbReference type="Proteomes" id="UP000192472">
    <property type="component" value="Unassembled WGS sequence"/>
</dbReference>
<reference evidence="2 3" key="1">
    <citation type="submission" date="2017-04" db="EMBL/GenBank/DDBJ databases">
        <authorList>
            <person name="Afonso C.L."/>
            <person name="Miller P.J."/>
            <person name="Scott M.A."/>
            <person name="Spackman E."/>
            <person name="Goraichik I."/>
            <person name="Dimitrov K.M."/>
            <person name="Suarez D.L."/>
            <person name="Swayne D.E."/>
        </authorList>
    </citation>
    <scope>NUCLEOTIDE SEQUENCE [LARGE SCALE GENOMIC DNA]</scope>
    <source>
        <strain evidence="2 3">DSM 26133</strain>
    </source>
</reference>
<dbReference type="EMBL" id="FWYF01000003">
    <property type="protein sequence ID" value="SMD36309.1"/>
    <property type="molecule type" value="Genomic_DNA"/>
</dbReference>
<keyword evidence="3" id="KW-1185">Reference proteome</keyword>
<proteinExistence type="predicted"/>
<dbReference type="NCBIfam" id="NF033788">
    <property type="entry name" value="HTH_metalloreg"/>
    <property type="match status" value="1"/>
</dbReference>
<evidence type="ECO:0000313" key="3">
    <source>
        <dbReference type="Proteomes" id="UP000192472"/>
    </source>
</evidence>
<sequence length="109" mass="12816">MPLASKKKHSIFKAISDPTRREIFHILIMASVALSINQIADKFKMSRQAVTRHIHVLNKAGLVDIVPKGRERYCYADPKPLREIRDWVSYYEKFWDNKISALDKYLKKK</sequence>
<dbReference type="GO" id="GO:0003700">
    <property type="term" value="F:DNA-binding transcription factor activity"/>
    <property type="evidence" value="ECO:0007669"/>
    <property type="project" value="InterPro"/>
</dbReference>
<dbReference type="PRINTS" id="PR00778">
    <property type="entry name" value="HTHARSR"/>
</dbReference>
<protein>
    <submittedName>
        <fullName evidence="2">DNA-binding transcriptional regulator, ArsR family</fullName>
    </submittedName>
</protein>
<dbReference type="InterPro" id="IPR036388">
    <property type="entry name" value="WH-like_DNA-bd_sf"/>
</dbReference>
<dbReference type="AlphaFoldDB" id="A0A1W2GI19"/>
<dbReference type="SUPFAM" id="SSF46785">
    <property type="entry name" value="Winged helix' DNA-binding domain"/>
    <property type="match status" value="1"/>
</dbReference>
<evidence type="ECO:0000259" key="1">
    <source>
        <dbReference type="PROSITE" id="PS50987"/>
    </source>
</evidence>
<dbReference type="SMART" id="SM00418">
    <property type="entry name" value="HTH_ARSR"/>
    <property type="match status" value="1"/>
</dbReference>
<dbReference type="RefSeq" id="WP_084373478.1">
    <property type="nucleotide sequence ID" value="NZ_FWYF01000003.1"/>
</dbReference>
<evidence type="ECO:0000313" key="2">
    <source>
        <dbReference type="EMBL" id="SMD36309.1"/>
    </source>
</evidence>
<keyword evidence="2" id="KW-0238">DNA-binding</keyword>
<dbReference type="STRING" id="692418.SAMN04488029_2824"/>
<gene>
    <name evidence="2" type="ORF">SAMN04488029_2824</name>
</gene>
<dbReference type="Pfam" id="PF12840">
    <property type="entry name" value="HTH_20"/>
    <property type="match status" value="1"/>
</dbReference>
<dbReference type="Gene3D" id="1.10.10.10">
    <property type="entry name" value="Winged helix-like DNA-binding domain superfamily/Winged helix DNA-binding domain"/>
    <property type="match status" value="1"/>
</dbReference>
<name>A0A1W2GI19_REIFA</name>
<feature type="domain" description="HTH arsR-type" evidence="1">
    <location>
        <begin position="1"/>
        <end position="96"/>
    </location>
</feature>
<organism evidence="2 3">
    <name type="scientific">Reichenbachiella faecimaris</name>
    <dbReference type="NCBI Taxonomy" id="692418"/>
    <lineage>
        <taxon>Bacteria</taxon>
        <taxon>Pseudomonadati</taxon>
        <taxon>Bacteroidota</taxon>
        <taxon>Cytophagia</taxon>
        <taxon>Cytophagales</taxon>
        <taxon>Reichenbachiellaceae</taxon>
        <taxon>Reichenbachiella</taxon>
    </lineage>
</organism>
<dbReference type="PROSITE" id="PS50987">
    <property type="entry name" value="HTH_ARSR_2"/>
    <property type="match status" value="1"/>
</dbReference>
<dbReference type="InterPro" id="IPR036390">
    <property type="entry name" value="WH_DNA-bd_sf"/>
</dbReference>
<dbReference type="GO" id="GO:0003677">
    <property type="term" value="F:DNA binding"/>
    <property type="evidence" value="ECO:0007669"/>
    <property type="project" value="UniProtKB-KW"/>
</dbReference>